<feature type="region of interest" description="Disordered" evidence="1">
    <location>
        <begin position="1"/>
        <end position="33"/>
    </location>
</feature>
<name>A0A3B0CCG3_9BACL</name>
<gene>
    <name evidence="2" type="ORF">D7M11_16110</name>
</gene>
<reference evidence="2 3" key="1">
    <citation type="journal article" date="2007" name="Int. J. Syst. Evol. Microbiol.">
        <title>Paenibacillus ginsengarvi sp. nov., isolated from soil from ginseng cultivation.</title>
        <authorList>
            <person name="Yoon M.H."/>
            <person name="Ten L.N."/>
            <person name="Im W.T."/>
        </authorList>
    </citation>
    <scope>NUCLEOTIDE SEQUENCE [LARGE SCALE GENOMIC DNA]</scope>
    <source>
        <strain evidence="2 3">KCTC 13059</strain>
    </source>
</reference>
<comment type="caution">
    <text evidence="2">The sequence shown here is derived from an EMBL/GenBank/DDBJ whole genome shotgun (WGS) entry which is preliminary data.</text>
</comment>
<accession>A0A3B0CCG3</accession>
<feature type="compositionally biased region" description="Basic residues" evidence="1">
    <location>
        <begin position="22"/>
        <end position="33"/>
    </location>
</feature>
<dbReference type="EMBL" id="RBAH01000011">
    <property type="protein sequence ID" value="RKN83723.1"/>
    <property type="molecule type" value="Genomic_DNA"/>
</dbReference>
<evidence type="ECO:0000256" key="1">
    <source>
        <dbReference type="SAM" id="MobiDB-lite"/>
    </source>
</evidence>
<keyword evidence="3" id="KW-1185">Reference proteome</keyword>
<dbReference type="Proteomes" id="UP000282311">
    <property type="component" value="Unassembled WGS sequence"/>
</dbReference>
<evidence type="ECO:0000313" key="3">
    <source>
        <dbReference type="Proteomes" id="UP000282311"/>
    </source>
</evidence>
<dbReference type="RefSeq" id="WP_120748267.1">
    <property type="nucleotide sequence ID" value="NZ_RBAH01000011.1"/>
</dbReference>
<evidence type="ECO:0000313" key="2">
    <source>
        <dbReference type="EMBL" id="RKN83723.1"/>
    </source>
</evidence>
<sequence>MFEAPKHPRKSEAKLKGQQKVVSRKQRGSSRRRKAVLTLARQLESYVSHFVDCGIPEPSITIKYKIV</sequence>
<proteinExistence type="predicted"/>
<dbReference type="AlphaFoldDB" id="A0A3B0CCG3"/>
<protein>
    <submittedName>
        <fullName evidence="2">Uncharacterized protein</fullName>
    </submittedName>
</protein>
<organism evidence="2 3">
    <name type="scientific">Paenibacillus ginsengarvi</name>
    <dbReference type="NCBI Taxonomy" id="400777"/>
    <lineage>
        <taxon>Bacteria</taxon>
        <taxon>Bacillati</taxon>
        <taxon>Bacillota</taxon>
        <taxon>Bacilli</taxon>
        <taxon>Bacillales</taxon>
        <taxon>Paenibacillaceae</taxon>
        <taxon>Paenibacillus</taxon>
    </lineage>
</organism>
<feature type="compositionally biased region" description="Basic and acidic residues" evidence="1">
    <location>
        <begin position="1"/>
        <end position="15"/>
    </location>
</feature>